<feature type="compositionally biased region" description="Polar residues" evidence="1">
    <location>
        <begin position="303"/>
        <end position="333"/>
    </location>
</feature>
<keyword evidence="2" id="KW-1133">Transmembrane helix</keyword>
<feature type="compositionally biased region" description="Pro residues" evidence="1">
    <location>
        <begin position="230"/>
        <end position="247"/>
    </location>
</feature>
<dbReference type="Gene3D" id="2.60.120.260">
    <property type="entry name" value="Galactose-binding domain-like"/>
    <property type="match status" value="1"/>
</dbReference>
<dbReference type="AlphaFoldDB" id="D6RN46"/>
<feature type="compositionally biased region" description="Polar residues" evidence="1">
    <location>
        <begin position="249"/>
        <end position="267"/>
    </location>
</feature>
<evidence type="ECO:0000313" key="3">
    <source>
        <dbReference type="EMBL" id="EFI27467.1"/>
    </source>
</evidence>
<feature type="region of interest" description="Disordered" evidence="1">
    <location>
        <begin position="230"/>
        <end position="345"/>
    </location>
</feature>
<gene>
    <name evidence="3" type="ORF">CC1G_15502</name>
</gene>
<keyword evidence="4" id="KW-1185">Reference proteome</keyword>
<comment type="caution">
    <text evidence="3">The sequence shown here is derived from an EMBL/GenBank/DDBJ whole genome shotgun (WGS) entry which is preliminary data.</text>
</comment>
<protein>
    <recommendedName>
        <fullName evidence="5">Transmembrane protein</fullName>
    </recommendedName>
</protein>
<dbReference type="eggNOG" id="ENOG502SYQD">
    <property type="taxonomic scope" value="Eukaryota"/>
</dbReference>
<feature type="compositionally biased region" description="Polar residues" evidence="1">
    <location>
        <begin position="279"/>
        <end position="290"/>
    </location>
</feature>
<proteinExistence type="predicted"/>
<accession>D6RN46</accession>
<sequence length="345" mass="36300">MGVLIYDDRDAAITYTGTWGQAGSDREFNSTTTWTVDDGATATINFVGTGISVYGTIAGGIARRSPRSSYAIDDEDEVIFEGDPGLTVQYNQLFYQSPTLSEGEHTLTITNLATDGQLFLDVLMVEPLERPLVTTVTTTATATASAATQPVQTVTVTASAPGSLASGTAEDAQTSAVGAQSGGANTGAIAGGVIGAILFLLLLGAGFAFWKRRKNRKDVDVSDNFWIAPPPPAGKIDPFPPPKPQSPPMSQTSFGGYQSQPYNQPAYPSNPAVAPYPTPSQTAFNASTAPPSELAYYSGTADDYNTQDYNAPSQYPQNYNSGPSQWSGNNATPGPNGRVRINLND</sequence>
<dbReference type="OrthoDB" id="3067294at2759"/>
<dbReference type="Proteomes" id="UP000001861">
    <property type="component" value="Unassembled WGS sequence"/>
</dbReference>
<evidence type="ECO:0008006" key="5">
    <source>
        <dbReference type="Google" id="ProtNLM"/>
    </source>
</evidence>
<evidence type="ECO:0000313" key="4">
    <source>
        <dbReference type="Proteomes" id="UP000001861"/>
    </source>
</evidence>
<dbReference type="VEuPathDB" id="FungiDB:CC1G_15502"/>
<name>D6RN46_COPC7</name>
<dbReference type="GeneID" id="9378485"/>
<evidence type="ECO:0000256" key="1">
    <source>
        <dbReference type="SAM" id="MobiDB-lite"/>
    </source>
</evidence>
<feature type="transmembrane region" description="Helical" evidence="2">
    <location>
        <begin position="188"/>
        <end position="210"/>
    </location>
</feature>
<dbReference type="KEGG" id="cci:CC1G_15502"/>
<organism evidence="3 4">
    <name type="scientific">Coprinopsis cinerea (strain Okayama-7 / 130 / ATCC MYA-4618 / FGSC 9003)</name>
    <name type="common">Inky cap fungus</name>
    <name type="synonym">Hormographiella aspergillata</name>
    <dbReference type="NCBI Taxonomy" id="240176"/>
    <lineage>
        <taxon>Eukaryota</taxon>
        <taxon>Fungi</taxon>
        <taxon>Dikarya</taxon>
        <taxon>Basidiomycota</taxon>
        <taxon>Agaricomycotina</taxon>
        <taxon>Agaricomycetes</taxon>
        <taxon>Agaricomycetidae</taxon>
        <taxon>Agaricales</taxon>
        <taxon>Agaricineae</taxon>
        <taxon>Psathyrellaceae</taxon>
        <taxon>Coprinopsis</taxon>
    </lineage>
</organism>
<dbReference type="HOGENOM" id="CLU_804145_0_0_1"/>
<keyword evidence="2" id="KW-0472">Membrane</keyword>
<reference evidence="3 4" key="1">
    <citation type="journal article" date="2010" name="Proc. Natl. Acad. Sci. U.S.A.">
        <title>Insights into evolution of multicellular fungi from the assembled chromosomes of the mushroom Coprinopsis cinerea (Coprinus cinereus).</title>
        <authorList>
            <person name="Stajich J.E."/>
            <person name="Wilke S.K."/>
            <person name="Ahren D."/>
            <person name="Au C.H."/>
            <person name="Birren B.W."/>
            <person name="Borodovsky M."/>
            <person name="Burns C."/>
            <person name="Canback B."/>
            <person name="Casselton L.A."/>
            <person name="Cheng C.K."/>
            <person name="Deng J."/>
            <person name="Dietrich F.S."/>
            <person name="Fargo D.C."/>
            <person name="Farman M.L."/>
            <person name="Gathman A.C."/>
            <person name="Goldberg J."/>
            <person name="Guigo R."/>
            <person name="Hoegger P.J."/>
            <person name="Hooker J.B."/>
            <person name="Huggins A."/>
            <person name="James T.Y."/>
            <person name="Kamada T."/>
            <person name="Kilaru S."/>
            <person name="Kodira C."/>
            <person name="Kues U."/>
            <person name="Kupfer D."/>
            <person name="Kwan H.S."/>
            <person name="Lomsadze A."/>
            <person name="Li W."/>
            <person name="Lilly W.W."/>
            <person name="Ma L.J."/>
            <person name="Mackey A.J."/>
            <person name="Manning G."/>
            <person name="Martin F."/>
            <person name="Muraguchi H."/>
            <person name="Natvig D.O."/>
            <person name="Palmerini H."/>
            <person name="Ramesh M.A."/>
            <person name="Rehmeyer C.J."/>
            <person name="Roe B.A."/>
            <person name="Shenoy N."/>
            <person name="Stanke M."/>
            <person name="Ter-Hovhannisyan V."/>
            <person name="Tunlid A."/>
            <person name="Velagapudi R."/>
            <person name="Vision T.J."/>
            <person name="Zeng Q."/>
            <person name="Zolan M.E."/>
            <person name="Pukkila P.J."/>
        </authorList>
    </citation>
    <scope>NUCLEOTIDE SEQUENCE [LARGE SCALE GENOMIC DNA]</scope>
    <source>
        <strain evidence="4">Okayama-7 / 130 / ATCC MYA-4618 / FGSC 9003</strain>
    </source>
</reference>
<dbReference type="OMA" id="GTVWFDY"/>
<dbReference type="EMBL" id="AACS02000006">
    <property type="protein sequence ID" value="EFI27467.1"/>
    <property type="molecule type" value="Genomic_DNA"/>
</dbReference>
<keyword evidence="2" id="KW-0812">Transmembrane</keyword>
<dbReference type="InParanoid" id="D6RN46"/>
<dbReference type="RefSeq" id="XP_002910961.1">
    <property type="nucleotide sequence ID" value="XM_002910915.1"/>
</dbReference>
<evidence type="ECO:0000256" key="2">
    <source>
        <dbReference type="SAM" id="Phobius"/>
    </source>
</evidence>